<evidence type="ECO:0000313" key="3">
    <source>
        <dbReference type="Proteomes" id="UP000298588"/>
    </source>
</evidence>
<evidence type="ECO:0000256" key="1">
    <source>
        <dbReference type="SAM" id="SignalP"/>
    </source>
</evidence>
<keyword evidence="3" id="KW-1185">Reference proteome</keyword>
<dbReference type="KEGG" id="paqt:E8L99_13780"/>
<keyword evidence="1" id="KW-0732">Signal</keyword>
<dbReference type="InterPro" id="IPR029058">
    <property type="entry name" value="AB_hydrolase_fold"/>
</dbReference>
<dbReference type="RefSeq" id="WP_137100080.1">
    <property type="nucleotide sequence ID" value="NZ_CP039865.1"/>
</dbReference>
<dbReference type="OrthoDB" id="8224553at2"/>
<dbReference type="AlphaFoldDB" id="A0A4D7QM86"/>
<feature type="signal peptide" evidence="1">
    <location>
        <begin position="1"/>
        <end position="17"/>
    </location>
</feature>
<accession>A0A4D7QM86</accession>
<dbReference type="EMBL" id="CP039865">
    <property type="protein sequence ID" value="QCK86749.1"/>
    <property type="molecule type" value="Genomic_DNA"/>
</dbReference>
<protein>
    <recommendedName>
        <fullName evidence="4">Alpha/beta hydrolase</fullName>
    </recommendedName>
</protein>
<evidence type="ECO:0000313" key="2">
    <source>
        <dbReference type="EMBL" id="QCK86749.1"/>
    </source>
</evidence>
<reference evidence="2 3" key="1">
    <citation type="submission" date="2019-04" db="EMBL/GenBank/DDBJ databases">
        <title>Phreatobacter aquaticus sp. nov.</title>
        <authorList>
            <person name="Choi A."/>
            <person name="Baek K."/>
        </authorList>
    </citation>
    <scope>NUCLEOTIDE SEQUENCE [LARGE SCALE GENOMIC DNA]</scope>
    <source>
        <strain evidence="2 3">NMCR1094</strain>
    </source>
</reference>
<organism evidence="2 3">
    <name type="scientific">Phreatobacter aquaticus</name>
    <dbReference type="NCBI Taxonomy" id="2570229"/>
    <lineage>
        <taxon>Bacteria</taxon>
        <taxon>Pseudomonadati</taxon>
        <taxon>Pseudomonadota</taxon>
        <taxon>Alphaproteobacteria</taxon>
        <taxon>Hyphomicrobiales</taxon>
        <taxon>Phreatobacteraceae</taxon>
        <taxon>Phreatobacter</taxon>
    </lineage>
</organism>
<evidence type="ECO:0008006" key="4">
    <source>
        <dbReference type="Google" id="ProtNLM"/>
    </source>
</evidence>
<proteinExistence type="predicted"/>
<dbReference type="Proteomes" id="UP000298588">
    <property type="component" value="Chromosome"/>
</dbReference>
<gene>
    <name evidence="2" type="ORF">E8L99_13780</name>
</gene>
<name>A0A4D7QM86_9HYPH</name>
<dbReference type="Gene3D" id="3.40.50.1820">
    <property type="entry name" value="alpha/beta hydrolase"/>
    <property type="match status" value="1"/>
</dbReference>
<dbReference type="SUPFAM" id="SSF53474">
    <property type="entry name" value="alpha/beta-Hydrolases"/>
    <property type="match status" value="1"/>
</dbReference>
<sequence length="187" mass="19572">MTAALLAIVCAPATAAAQDTRPTVLLLDGLFIYVHQQYVGVSALAGMLDRLGYRTLVDTHLMTRTANAAPDVIIGHSMGGSSALKYAGEMVAAGKPAPVIITIDAAFGSPACPVPRCTNIRTPGFPDIVGAENIDAWKAGAFMVNHAMLATNPAVQQMVLRQAEAILIERMPATPPLSAPIPLPRPH</sequence>
<feature type="chain" id="PRO_5020569625" description="Alpha/beta hydrolase" evidence="1">
    <location>
        <begin position="18"/>
        <end position="187"/>
    </location>
</feature>